<dbReference type="Pfam" id="PF12625">
    <property type="entry name" value="Arabinose_bd"/>
    <property type="match status" value="1"/>
</dbReference>
<proteinExistence type="predicted"/>
<dbReference type="PANTHER" id="PTHR47894">
    <property type="entry name" value="HTH-TYPE TRANSCRIPTIONAL REGULATOR GADX"/>
    <property type="match status" value="1"/>
</dbReference>
<evidence type="ECO:0000256" key="1">
    <source>
        <dbReference type="ARBA" id="ARBA00023125"/>
    </source>
</evidence>
<dbReference type="InterPro" id="IPR032687">
    <property type="entry name" value="AraC-type_N"/>
</dbReference>
<accession>A0ABT0DRI7</accession>
<dbReference type="RefSeq" id="WP_247202398.1">
    <property type="nucleotide sequence ID" value="NZ_JALKCG010000010.1"/>
</dbReference>
<organism evidence="3 4">
    <name type="scientific">Ancylobacter koreensis</name>
    <dbReference type="NCBI Taxonomy" id="266121"/>
    <lineage>
        <taxon>Bacteria</taxon>
        <taxon>Pseudomonadati</taxon>
        <taxon>Pseudomonadota</taxon>
        <taxon>Alphaproteobacteria</taxon>
        <taxon>Hyphomicrobiales</taxon>
        <taxon>Xanthobacteraceae</taxon>
        <taxon>Ancylobacter</taxon>
    </lineage>
</organism>
<dbReference type="PANTHER" id="PTHR47894:SF4">
    <property type="entry name" value="HTH-TYPE TRANSCRIPTIONAL REGULATOR GADX"/>
    <property type="match status" value="1"/>
</dbReference>
<evidence type="ECO:0000259" key="2">
    <source>
        <dbReference type="Pfam" id="PF12625"/>
    </source>
</evidence>
<feature type="domain" description="HTH-type transcriptional regulator AraC-type N-terminal" evidence="2">
    <location>
        <begin position="25"/>
        <end position="203"/>
    </location>
</feature>
<reference evidence="4" key="1">
    <citation type="submission" date="2023-07" db="EMBL/GenBank/DDBJ databases">
        <title>Ancylobacter moscoviensis sp. nov., facultatively methylotrophic bacteria from activated sludge and the reclassification of Starkeya novella (Starkey 1934) Kelly et al. 2000 as Ancylobacter novellus comb. nov., Starkeya koreensis Im et al. 2006 as Ancylobacter koreensis comb.nov., Angulomicrobium tetraedrale Vasil'eva et al. 1986 as Ancylobacter tetraedralis comb. nov., Angulomicrobium amanitiforme Fritz et al. 2004 as Ancylobacter amanitiformis comb. nov. and Methylorhabdus multivorans Doronina et al. 1996 as Ancylobacter multivorans comb. nov. and emended description of the genus Ancylobacter.</title>
        <authorList>
            <person name="Doronina N."/>
            <person name="Chemodurova A."/>
            <person name="Grouzdev D."/>
            <person name="Koziaeva V."/>
            <person name="Shi W."/>
            <person name="Wu L."/>
            <person name="Kaparullina E."/>
        </authorList>
    </citation>
    <scope>NUCLEOTIDE SEQUENCE [LARGE SCALE GENOMIC DNA]</scope>
    <source>
        <strain evidence="4">Jip08</strain>
    </source>
</reference>
<gene>
    <name evidence="3" type="ORF">MWN33_17810</name>
</gene>
<dbReference type="EMBL" id="JALKCG010000010">
    <property type="protein sequence ID" value="MCK0209890.1"/>
    <property type="molecule type" value="Genomic_DNA"/>
</dbReference>
<dbReference type="Proteomes" id="UP001202867">
    <property type="component" value="Unassembled WGS sequence"/>
</dbReference>
<protein>
    <submittedName>
        <fullName evidence="3">AraC family transcriptional regulator</fullName>
    </submittedName>
</protein>
<evidence type="ECO:0000313" key="4">
    <source>
        <dbReference type="Proteomes" id="UP001202867"/>
    </source>
</evidence>
<keyword evidence="4" id="KW-1185">Reference proteome</keyword>
<evidence type="ECO:0000313" key="3">
    <source>
        <dbReference type="EMBL" id="MCK0209890.1"/>
    </source>
</evidence>
<comment type="caution">
    <text evidence="3">The sequence shown here is derived from an EMBL/GenBank/DDBJ whole genome shotgun (WGS) entry which is preliminary data.</text>
</comment>
<keyword evidence="1" id="KW-0238">DNA-binding</keyword>
<name>A0ABT0DRI7_9HYPH</name>
<sequence>MNHVPLQRVGPLACLPEVLKDLCVSPEAAFAGSGIAPDALQPDARLAYTALIGLLERSAVVARCPHLGLLVGGRSDHRALGQVGEMMASAPTLGDAFRDYVGVQIGYSRGAVVYLQRSGDDCLIGYGLYAASGGRQVHDLVAAMGVNLVRSLTGGQVQARHVLIGAGRPSQLAHHRKILRAPILFDQEHTGVVIAGGDMDHPLPGAHAG</sequence>